<keyword evidence="3" id="KW-1185">Reference proteome</keyword>
<dbReference type="InterPro" id="IPR018306">
    <property type="entry name" value="Phage_T5_Orf172_DNA-bd"/>
</dbReference>
<feature type="domain" description="Bacteriophage T5 Orf172 DNA-binding" evidence="1">
    <location>
        <begin position="90"/>
        <end position="182"/>
    </location>
</feature>
<proteinExistence type="predicted"/>
<dbReference type="EMBL" id="CP022987">
    <property type="protein sequence ID" value="QAA94452.1"/>
    <property type="molecule type" value="Genomic_DNA"/>
</dbReference>
<name>A0A410GDT2_9BURK</name>
<dbReference type="Proteomes" id="UP000283474">
    <property type="component" value="Chromosome"/>
</dbReference>
<dbReference type="RefSeq" id="WP_128355449.1">
    <property type="nucleotide sequence ID" value="NZ_CP022987.1"/>
</dbReference>
<evidence type="ECO:0000259" key="1">
    <source>
        <dbReference type="SMART" id="SM00974"/>
    </source>
</evidence>
<organism evidence="2 3">
    <name type="scientific">Pollutimonas thiosulfatoxidans</name>
    <dbReference type="NCBI Taxonomy" id="2028345"/>
    <lineage>
        <taxon>Bacteria</taxon>
        <taxon>Pseudomonadati</taxon>
        <taxon>Pseudomonadota</taxon>
        <taxon>Betaproteobacteria</taxon>
        <taxon>Burkholderiales</taxon>
        <taxon>Alcaligenaceae</taxon>
        <taxon>Pollutimonas</taxon>
    </lineage>
</organism>
<sequence length="184" mass="20482">MAKLSPEQSQFLKAQKISPASVFDASGLSQIERKRVMTALGVSFYYGGSPCAAGGHTLRTKAGHCIQCDTSKIAYQLRNSAQGHIYIAHSKSSGYIKVGYSKEHPQDRAAFLRNEKYGGIVDWDIRSIKFLEYDAGKKEFEIHAALEQFQKPVIYNKNGSLVECREIFQCDLNHALEAFKLATA</sequence>
<dbReference type="OrthoDB" id="7063676at2"/>
<evidence type="ECO:0000313" key="3">
    <source>
        <dbReference type="Proteomes" id="UP000283474"/>
    </source>
</evidence>
<gene>
    <name evidence="2" type="ORF">CKA81_11880</name>
</gene>
<reference evidence="2 3" key="1">
    <citation type="submission" date="2017-08" db="EMBL/GenBank/DDBJ databases">
        <authorList>
            <person name="Park S.-J."/>
            <person name="Kim H."/>
        </authorList>
    </citation>
    <scope>NUCLEOTIDE SEQUENCE [LARGE SCALE GENOMIC DNA]</scope>
    <source>
        <strain evidence="3">ye3</strain>
    </source>
</reference>
<protein>
    <recommendedName>
        <fullName evidence="1">Bacteriophage T5 Orf172 DNA-binding domain-containing protein</fullName>
    </recommendedName>
</protein>
<accession>A0A410GDT2</accession>
<evidence type="ECO:0000313" key="2">
    <source>
        <dbReference type="EMBL" id="QAA94452.1"/>
    </source>
</evidence>
<dbReference type="SMART" id="SM00974">
    <property type="entry name" value="T5orf172"/>
    <property type="match status" value="1"/>
</dbReference>
<dbReference type="KEGG" id="pus:CKA81_11880"/>
<dbReference type="AlphaFoldDB" id="A0A410GDT2"/>